<dbReference type="Proteomes" id="UP000198876">
    <property type="component" value="Unassembled WGS sequence"/>
</dbReference>
<dbReference type="OrthoDB" id="275583at2157"/>
<evidence type="ECO:0000313" key="2">
    <source>
        <dbReference type="Proteomes" id="UP000198876"/>
    </source>
</evidence>
<proteinExistence type="predicted"/>
<dbReference type="EMBL" id="FOOQ01000002">
    <property type="protein sequence ID" value="SFG35114.1"/>
    <property type="molecule type" value="Genomic_DNA"/>
</dbReference>
<gene>
    <name evidence="1" type="ORF">SAMN04488063_1771</name>
</gene>
<protein>
    <recommendedName>
        <fullName evidence="3">Apea-like HEPN domain-containing protein</fullName>
    </recommendedName>
</protein>
<evidence type="ECO:0000313" key="1">
    <source>
        <dbReference type="EMBL" id="SFG35114.1"/>
    </source>
</evidence>
<keyword evidence="2" id="KW-1185">Reference proteome</keyword>
<accession>A0A1I2R367</accession>
<evidence type="ECO:0008006" key="3">
    <source>
        <dbReference type="Google" id="ProtNLM"/>
    </source>
</evidence>
<organism evidence="1 2">
    <name type="scientific">Halopelagius inordinatus</name>
    <dbReference type="NCBI Taxonomy" id="553467"/>
    <lineage>
        <taxon>Archaea</taxon>
        <taxon>Methanobacteriati</taxon>
        <taxon>Methanobacteriota</taxon>
        <taxon>Stenosarchaea group</taxon>
        <taxon>Halobacteria</taxon>
        <taxon>Halobacteriales</taxon>
        <taxon>Haloferacaceae</taxon>
    </lineage>
</organism>
<reference evidence="2" key="1">
    <citation type="submission" date="2016-10" db="EMBL/GenBank/DDBJ databases">
        <authorList>
            <person name="Varghese N."/>
            <person name="Submissions S."/>
        </authorList>
    </citation>
    <scope>NUCLEOTIDE SEQUENCE [LARGE SCALE GENOMIC DNA]</scope>
    <source>
        <strain evidence="2">CGMCC 1.7739</strain>
    </source>
</reference>
<name>A0A1I2R367_9EURY</name>
<dbReference type="RefSeq" id="WP_143095486.1">
    <property type="nucleotide sequence ID" value="NZ_FOOQ01000002.1"/>
</dbReference>
<sequence length="427" mass="49515">MDADIKVLIEKASKLIDEDGRSSFKHADRVSTLIALIIEDLDFPRRKFGLSEQAFERHLRQKIGQIDTKGEIDSEFYDLLGELKKELGTSEEVEYSVVFALPIKFPNQRDDRVFEYHGIEIKQISQSVWEDDFLEIARNDASFEIQLTKSPYQLPDDGSFWKTETTAIDPDFALERTRFALKTLLGEINFLEHYGYVKNYHEPTSHPWPRGWSDILLPFALLLFQEGKFVKEDFSEDARPRTVVEVTEEVVDNIGDLPTFTGESYEVDQYLISGIHFFFSGITNANRTGAFLDFWRGLETLTLSSPGDTSSDITERAITTVIPDEEDLFGKHVDSLVNTRNNLVHGDLSVDISQANINLLKDIHESLINLYMRRRDKWTVSDIRFVLHECDIDKTDRLQQQRNARMQNCERIEREIEILDELMTEWE</sequence>
<dbReference type="AlphaFoldDB" id="A0A1I2R367"/>